<comment type="similarity">
    <text evidence="1">Belongs to the peptidase S9C family.</text>
</comment>
<dbReference type="EMBL" id="JBFTWV010000048">
    <property type="protein sequence ID" value="KAL2794133.1"/>
    <property type="molecule type" value="Genomic_DNA"/>
</dbReference>
<evidence type="ECO:0000313" key="8">
    <source>
        <dbReference type="Proteomes" id="UP001610563"/>
    </source>
</evidence>
<evidence type="ECO:0000256" key="1">
    <source>
        <dbReference type="ARBA" id="ARBA00010040"/>
    </source>
</evidence>
<evidence type="ECO:0000256" key="3">
    <source>
        <dbReference type="ARBA" id="ARBA00022801"/>
    </source>
</evidence>
<name>A0ABR4G530_9EURO</name>
<keyword evidence="3 7" id="KW-0378">Hydrolase</keyword>
<sequence length="731" mass="81834">MTKPTRPTPKLTPETLVSAPSRSHAIPSESGLLAVYTEETLSPTTPTADQRQHNRQRSIRVLETSSPRYWVVTSNPHASFPQWLGESDDLIWLEYVPETGQTKLVVGSAWLLGGASATYVAGVIEGPVRDFRVSRRGLDSLFGREEDDIGDLLFAVIGRADGDGGLWNPMAATRTGEMGSSENDNGGEEQRNVIWFGNLIRPSKEPGARYCMLGIRDLMSHFNLGALSVENVPDSDLEECRDFFLCSWIILFVAKDPEVDPATHTACSCYICPMMTWDGYPIPDDYYKASRQRGLGGKISSPYADPDGKIMFLSQKQDGYAADKNRIVTVPDMSSEGCNELFESDDGAGSWDLSPSAVWYASDKTLLIQVEEKGERVLYQLPHVPWPDTPAPKHLRRIDTHGSVLDVAPVPGADKTDPRSRSSKSRILASINDFVDSRIYHLIDLTANDASLVGPQHSHDQFGLSSSQVEQITFPGANGNDVHAWVIKPSFFAPDEKYPLAYFIHDGPHESWNRAWSIRCNLALFAEQGYIVVAPNIAGSTGYGQAFTDATRYSYAGAPYTDLERCIEYIEEHLEYIDMSRAVALGLGAYGGYLVNWLQGHDLGRRFRALVSDNGILNLMSHLSAPIHYPIFHELRGAPWDNPEEWKKWNPASPEYLRNWRTPQLIVHDERNRQVPVSEARAAYNTLRRRGIECSLLVFEDECDGEERKPKNVVLWYRTLLEWVARFTKGD</sequence>
<protein>
    <recommendedName>
        <fullName evidence="4">Dipeptidyl-peptidase V</fullName>
    </recommendedName>
</protein>
<evidence type="ECO:0000259" key="6">
    <source>
        <dbReference type="Pfam" id="PF00326"/>
    </source>
</evidence>
<evidence type="ECO:0000256" key="2">
    <source>
        <dbReference type="ARBA" id="ARBA00022729"/>
    </source>
</evidence>
<dbReference type="InterPro" id="IPR029058">
    <property type="entry name" value="AB_hydrolase_fold"/>
</dbReference>
<dbReference type="InterPro" id="IPR001375">
    <property type="entry name" value="Peptidase_S9_cat"/>
</dbReference>
<dbReference type="GO" id="GO:0016787">
    <property type="term" value="F:hydrolase activity"/>
    <property type="evidence" value="ECO:0007669"/>
    <property type="project" value="UniProtKB-KW"/>
</dbReference>
<feature type="domain" description="Peptidase S9 prolyl oligopeptidase catalytic" evidence="6">
    <location>
        <begin position="516"/>
        <end position="729"/>
    </location>
</feature>
<dbReference type="Proteomes" id="UP001610563">
    <property type="component" value="Unassembled WGS sequence"/>
</dbReference>
<keyword evidence="2" id="KW-0732">Signal</keyword>
<dbReference type="SUPFAM" id="SSF53474">
    <property type="entry name" value="alpha/beta-Hydrolases"/>
    <property type="match status" value="1"/>
</dbReference>
<keyword evidence="8" id="KW-1185">Reference proteome</keyword>
<proteinExistence type="inferred from homology"/>
<organism evidence="7 8">
    <name type="scientific">Aspergillus keveii</name>
    <dbReference type="NCBI Taxonomy" id="714993"/>
    <lineage>
        <taxon>Eukaryota</taxon>
        <taxon>Fungi</taxon>
        <taxon>Dikarya</taxon>
        <taxon>Ascomycota</taxon>
        <taxon>Pezizomycotina</taxon>
        <taxon>Eurotiomycetes</taxon>
        <taxon>Eurotiomycetidae</taxon>
        <taxon>Eurotiales</taxon>
        <taxon>Aspergillaceae</taxon>
        <taxon>Aspergillus</taxon>
        <taxon>Aspergillus subgen. Nidulantes</taxon>
    </lineage>
</organism>
<feature type="region of interest" description="Disordered" evidence="5">
    <location>
        <begin position="1"/>
        <end position="29"/>
    </location>
</feature>
<dbReference type="PANTHER" id="PTHR42776:SF13">
    <property type="entry name" value="DIPEPTIDYL-PEPTIDASE 5"/>
    <property type="match status" value="1"/>
</dbReference>
<dbReference type="Pfam" id="PF00326">
    <property type="entry name" value="Peptidase_S9"/>
    <property type="match status" value="1"/>
</dbReference>
<reference evidence="7 8" key="1">
    <citation type="submission" date="2024-07" db="EMBL/GenBank/DDBJ databases">
        <title>Section-level genome sequencing and comparative genomics of Aspergillus sections Usti and Cavernicolus.</title>
        <authorList>
            <consortium name="Lawrence Berkeley National Laboratory"/>
            <person name="Nybo J.L."/>
            <person name="Vesth T.C."/>
            <person name="Theobald S."/>
            <person name="Frisvad J.C."/>
            <person name="Larsen T.O."/>
            <person name="Kjaerboelling I."/>
            <person name="Rothschild-Mancinelli K."/>
            <person name="Lyhne E.K."/>
            <person name="Kogle M.E."/>
            <person name="Barry K."/>
            <person name="Clum A."/>
            <person name="Na H."/>
            <person name="Ledsgaard L."/>
            <person name="Lin J."/>
            <person name="Lipzen A."/>
            <person name="Kuo A."/>
            <person name="Riley R."/>
            <person name="Mondo S."/>
            <person name="Labutti K."/>
            <person name="Haridas S."/>
            <person name="Pangalinan J."/>
            <person name="Salamov A.A."/>
            <person name="Simmons B.A."/>
            <person name="Magnuson J.K."/>
            <person name="Chen J."/>
            <person name="Drula E."/>
            <person name="Henrissat B."/>
            <person name="Wiebenga A."/>
            <person name="Lubbers R.J."/>
            <person name="Gomes A.C."/>
            <person name="Makela M.R."/>
            <person name="Stajich J."/>
            <person name="Grigoriev I.V."/>
            <person name="Mortensen U.H."/>
            <person name="De Vries R.P."/>
            <person name="Baker S.E."/>
            <person name="Andersen M.R."/>
        </authorList>
    </citation>
    <scope>NUCLEOTIDE SEQUENCE [LARGE SCALE GENOMIC DNA]</scope>
    <source>
        <strain evidence="7 8">CBS 209.92</strain>
    </source>
</reference>
<gene>
    <name evidence="7" type="ORF">BJX66DRAFT_338118</name>
</gene>
<evidence type="ECO:0000256" key="5">
    <source>
        <dbReference type="SAM" id="MobiDB-lite"/>
    </source>
</evidence>
<dbReference type="Gene3D" id="3.40.50.1820">
    <property type="entry name" value="alpha/beta hydrolase"/>
    <property type="match status" value="1"/>
</dbReference>
<accession>A0ABR4G530</accession>
<evidence type="ECO:0000256" key="4">
    <source>
        <dbReference type="ARBA" id="ARBA00032829"/>
    </source>
</evidence>
<evidence type="ECO:0000313" key="7">
    <source>
        <dbReference type="EMBL" id="KAL2794133.1"/>
    </source>
</evidence>
<comment type="caution">
    <text evidence="7">The sequence shown here is derived from an EMBL/GenBank/DDBJ whole genome shotgun (WGS) entry which is preliminary data.</text>
</comment>
<feature type="compositionally biased region" description="Low complexity" evidence="5">
    <location>
        <begin position="1"/>
        <end position="16"/>
    </location>
</feature>
<dbReference type="PANTHER" id="PTHR42776">
    <property type="entry name" value="SERINE PEPTIDASE S9 FAMILY MEMBER"/>
    <property type="match status" value="1"/>
</dbReference>